<comment type="caution">
    <text evidence="2">The sequence shown here is derived from an EMBL/GenBank/DDBJ whole genome shotgun (WGS) entry which is preliminary data.</text>
</comment>
<evidence type="ECO:0000313" key="2">
    <source>
        <dbReference type="EMBL" id="HDL60414.1"/>
    </source>
</evidence>
<dbReference type="InterPro" id="IPR052544">
    <property type="entry name" value="Bacteriocin_Proc_Enz"/>
</dbReference>
<feature type="domain" description="Nitroreductase" evidence="1">
    <location>
        <begin position="36"/>
        <end position="210"/>
    </location>
</feature>
<proteinExistence type="predicted"/>
<dbReference type="Pfam" id="PF00881">
    <property type="entry name" value="Nitroreductase"/>
    <property type="match status" value="1"/>
</dbReference>
<dbReference type="PANTHER" id="PTHR43745:SF2">
    <property type="entry name" value="NITROREDUCTASE MJ1384-RELATED"/>
    <property type="match status" value="1"/>
</dbReference>
<dbReference type="InterPro" id="IPR020051">
    <property type="entry name" value="SagB-type_dehydrogenase"/>
</dbReference>
<dbReference type="Gene3D" id="3.40.109.10">
    <property type="entry name" value="NADH Oxidase"/>
    <property type="match status" value="1"/>
</dbReference>
<dbReference type="AlphaFoldDB" id="A0A7V0Q5W1"/>
<dbReference type="InterPro" id="IPR029479">
    <property type="entry name" value="Nitroreductase"/>
</dbReference>
<dbReference type="NCBIfam" id="TIGR03605">
    <property type="entry name" value="antibiot_sagB"/>
    <property type="match status" value="1"/>
</dbReference>
<dbReference type="SUPFAM" id="SSF55469">
    <property type="entry name" value="FMN-dependent nitroreductase-like"/>
    <property type="match status" value="1"/>
</dbReference>
<sequence length="212" mass="24047">MWRILLIFIIINQGSLKMIKLPEPDRGGKRRLEEVINERRSIREYADSPLTIKEVSQLLWAAQGITSPDGKRAAPSAGATYPMEIYIIVGAVEGLETGVYHYLPHKHSLELTIKGDLREEIYKASLWQEMLLEAPLTIVIAAEYERTTRRYGKRGIRYVHMEAGHIGQNIYLEATALGLGTVAVGAFDDQKVKNTLKIQEEPLYLYPVGRRK</sequence>
<reference evidence="2" key="1">
    <citation type="journal article" date="2020" name="mSystems">
        <title>Genome- and Community-Level Interaction Insights into Carbon Utilization and Element Cycling Functions of Hydrothermarchaeota in Hydrothermal Sediment.</title>
        <authorList>
            <person name="Zhou Z."/>
            <person name="Liu Y."/>
            <person name="Xu W."/>
            <person name="Pan J."/>
            <person name="Luo Z.H."/>
            <person name="Li M."/>
        </authorList>
    </citation>
    <scope>NUCLEOTIDE SEQUENCE [LARGE SCALE GENOMIC DNA]</scope>
    <source>
        <strain evidence="2">HyVt-28</strain>
    </source>
</reference>
<dbReference type="PANTHER" id="PTHR43745">
    <property type="entry name" value="NITROREDUCTASE MJ1384-RELATED"/>
    <property type="match status" value="1"/>
</dbReference>
<name>A0A7V0Q5W1_UNCW3</name>
<dbReference type="InterPro" id="IPR000415">
    <property type="entry name" value="Nitroreductase-like"/>
</dbReference>
<evidence type="ECO:0000259" key="1">
    <source>
        <dbReference type="Pfam" id="PF00881"/>
    </source>
</evidence>
<dbReference type="EMBL" id="DRDR01000131">
    <property type="protein sequence ID" value="HDL60414.1"/>
    <property type="molecule type" value="Genomic_DNA"/>
</dbReference>
<dbReference type="CDD" id="cd02142">
    <property type="entry name" value="McbC_SagB-like_oxidoreductase"/>
    <property type="match status" value="1"/>
</dbReference>
<accession>A0A7V0Q5W1</accession>
<protein>
    <submittedName>
        <fullName evidence="2">SagB/ThcOx family dehydrogenase</fullName>
    </submittedName>
</protein>
<dbReference type="GO" id="GO:0016491">
    <property type="term" value="F:oxidoreductase activity"/>
    <property type="evidence" value="ECO:0007669"/>
    <property type="project" value="InterPro"/>
</dbReference>
<gene>
    <name evidence="2" type="ORF">ENH14_03045</name>
</gene>
<organism evidence="2">
    <name type="scientific">candidate division WOR-3 bacterium</name>
    <dbReference type="NCBI Taxonomy" id="2052148"/>
    <lineage>
        <taxon>Bacteria</taxon>
        <taxon>Bacteria division WOR-3</taxon>
    </lineage>
</organism>
<dbReference type="Proteomes" id="UP000886381">
    <property type="component" value="Unassembled WGS sequence"/>
</dbReference>